<gene>
    <name evidence="2" type="ORF">BD626DRAFT_574609</name>
</gene>
<reference evidence="2 3" key="1">
    <citation type="journal article" date="2019" name="New Phytol.">
        <title>Comparative genomics reveals unique wood-decay strategies and fruiting body development in the Schizophyllaceae.</title>
        <authorList>
            <person name="Almasi E."/>
            <person name="Sahu N."/>
            <person name="Krizsan K."/>
            <person name="Balint B."/>
            <person name="Kovacs G.M."/>
            <person name="Kiss B."/>
            <person name="Cseklye J."/>
            <person name="Drula E."/>
            <person name="Henrissat B."/>
            <person name="Nagy I."/>
            <person name="Chovatia M."/>
            <person name="Adam C."/>
            <person name="LaButti K."/>
            <person name="Lipzen A."/>
            <person name="Riley R."/>
            <person name="Grigoriev I.V."/>
            <person name="Nagy L.G."/>
        </authorList>
    </citation>
    <scope>NUCLEOTIDE SEQUENCE [LARGE SCALE GENOMIC DNA]</scope>
    <source>
        <strain evidence="2 3">NL-1724</strain>
    </source>
</reference>
<proteinExistence type="predicted"/>
<dbReference type="EMBL" id="VDMD01000048">
    <property type="protein sequence ID" value="TRM57415.1"/>
    <property type="molecule type" value="Genomic_DNA"/>
</dbReference>
<name>A0A550BXY7_9AGAR</name>
<sequence>MAKPSASEGPCNDRVRTPPAPPAPPPAIVVMLRLHASRSIPAWRLRRACTRQGHAPLLAVTAAPAPAPYPPPPAPVPLPARQALSRARSLSISPLRTSPPPYTSDAPRTRSPPPSPPLPPRPYVWHSHPRRSRIPRDGPSIGLVRSTSRPSTPPPL</sequence>
<evidence type="ECO:0000256" key="1">
    <source>
        <dbReference type="SAM" id="MobiDB-lite"/>
    </source>
</evidence>
<feature type="region of interest" description="Disordered" evidence="1">
    <location>
        <begin position="62"/>
        <end position="156"/>
    </location>
</feature>
<feature type="compositionally biased region" description="Pro residues" evidence="1">
    <location>
        <begin position="110"/>
        <end position="122"/>
    </location>
</feature>
<accession>A0A550BXY7</accession>
<dbReference type="AlphaFoldDB" id="A0A550BXY7"/>
<dbReference type="Proteomes" id="UP000320762">
    <property type="component" value="Unassembled WGS sequence"/>
</dbReference>
<evidence type="ECO:0000313" key="2">
    <source>
        <dbReference type="EMBL" id="TRM57415.1"/>
    </source>
</evidence>
<feature type="compositionally biased region" description="Pro residues" evidence="1">
    <location>
        <begin position="65"/>
        <end position="78"/>
    </location>
</feature>
<protein>
    <submittedName>
        <fullName evidence="2">Uncharacterized protein</fullName>
    </submittedName>
</protein>
<evidence type="ECO:0000313" key="3">
    <source>
        <dbReference type="Proteomes" id="UP000320762"/>
    </source>
</evidence>
<keyword evidence="3" id="KW-1185">Reference proteome</keyword>
<feature type="region of interest" description="Disordered" evidence="1">
    <location>
        <begin position="1"/>
        <end position="26"/>
    </location>
</feature>
<comment type="caution">
    <text evidence="2">The sequence shown here is derived from an EMBL/GenBank/DDBJ whole genome shotgun (WGS) entry which is preliminary data.</text>
</comment>
<organism evidence="2 3">
    <name type="scientific">Schizophyllum amplum</name>
    <dbReference type="NCBI Taxonomy" id="97359"/>
    <lineage>
        <taxon>Eukaryota</taxon>
        <taxon>Fungi</taxon>
        <taxon>Dikarya</taxon>
        <taxon>Basidiomycota</taxon>
        <taxon>Agaricomycotina</taxon>
        <taxon>Agaricomycetes</taxon>
        <taxon>Agaricomycetidae</taxon>
        <taxon>Agaricales</taxon>
        <taxon>Schizophyllaceae</taxon>
        <taxon>Schizophyllum</taxon>
    </lineage>
</organism>